<dbReference type="AlphaFoldDB" id="X1JR12"/>
<proteinExistence type="predicted"/>
<feature type="non-terminal residue" evidence="8">
    <location>
        <position position="250"/>
    </location>
</feature>
<evidence type="ECO:0000313" key="8">
    <source>
        <dbReference type="EMBL" id="GAH83875.1"/>
    </source>
</evidence>
<evidence type="ECO:0000256" key="5">
    <source>
        <dbReference type="ARBA" id="ARBA00023136"/>
    </source>
</evidence>
<accession>X1JR12</accession>
<keyword evidence="5 6" id="KW-0472">Membrane</keyword>
<dbReference type="GO" id="GO:0005886">
    <property type="term" value="C:plasma membrane"/>
    <property type="evidence" value="ECO:0007669"/>
    <property type="project" value="UniProtKB-SubCell"/>
</dbReference>
<dbReference type="Pfam" id="PF03176">
    <property type="entry name" value="MMPL"/>
    <property type="match status" value="1"/>
</dbReference>
<dbReference type="EMBL" id="BARU01037044">
    <property type="protein sequence ID" value="GAH83875.1"/>
    <property type="molecule type" value="Genomic_DNA"/>
</dbReference>
<evidence type="ECO:0000259" key="7">
    <source>
        <dbReference type="Pfam" id="PF03176"/>
    </source>
</evidence>
<feature type="transmembrane region" description="Helical" evidence="6">
    <location>
        <begin position="197"/>
        <end position="217"/>
    </location>
</feature>
<name>X1JR12_9ZZZZ</name>
<dbReference type="InterPro" id="IPR050545">
    <property type="entry name" value="Mycobact_MmpL"/>
</dbReference>
<dbReference type="InterPro" id="IPR004869">
    <property type="entry name" value="MMPL_dom"/>
</dbReference>
<evidence type="ECO:0000256" key="3">
    <source>
        <dbReference type="ARBA" id="ARBA00022692"/>
    </source>
</evidence>
<evidence type="ECO:0000256" key="2">
    <source>
        <dbReference type="ARBA" id="ARBA00022475"/>
    </source>
</evidence>
<dbReference type="Gene3D" id="1.20.1640.10">
    <property type="entry name" value="Multidrug efflux transporter AcrB transmembrane domain"/>
    <property type="match status" value="1"/>
</dbReference>
<dbReference type="SUPFAM" id="SSF82866">
    <property type="entry name" value="Multidrug efflux transporter AcrB transmembrane domain"/>
    <property type="match status" value="1"/>
</dbReference>
<protein>
    <recommendedName>
        <fullName evidence="7">Membrane transport protein MMPL domain-containing protein</fullName>
    </recommendedName>
</protein>
<dbReference type="PANTHER" id="PTHR33406:SF13">
    <property type="entry name" value="MEMBRANE PROTEIN YDFJ"/>
    <property type="match status" value="1"/>
</dbReference>
<feature type="transmembrane region" description="Helical" evidence="6">
    <location>
        <begin position="223"/>
        <end position="241"/>
    </location>
</feature>
<comment type="caution">
    <text evidence="8">The sequence shown here is derived from an EMBL/GenBank/DDBJ whole genome shotgun (WGS) entry which is preliminary data.</text>
</comment>
<feature type="transmembrane region" description="Helical" evidence="6">
    <location>
        <begin position="171"/>
        <end position="190"/>
    </location>
</feature>
<feature type="domain" description="Membrane transport protein MMPL" evidence="7">
    <location>
        <begin position="4"/>
        <end position="250"/>
    </location>
</feature>
<sequence>FEEFMPADVESVKTSNEIEEYFGGQDPSSAVMVLVEGDITDSATLGAMIQLEQQTLSDARNTNITSSYSIADLILATNNGALPENSENAKAILGILRQQMPERTDVLITSDNGAATIMFMGTAETDADMKLMADIVRTNVDQVAPNIQAEFAVGGMPAIVADLLGKISESAITTTIIAFVLCALVLCFIFRSPVLGLITMIPVTLSLIWEFGALYVFGIPLNIMTVLISALLIGIGIDFSIHITHRYREE</sequence>
<organism evidence="8">
    <name type="scientific">marine sediment metagenome</name>
    <dbReference type="NCBI Taxonomy" id="412755"/>
    <lineage>
        <taxon>unclassified sequences</taxon>
        <taxon>metagenomes</taxon>
        <taxon>ecological metagenomes</taxon>
    </lineage>
</organism>
<reference evidence="8" key="1">
    <citation type="journal article" date="2014" name="Front. Microbiol.">
        <title>High frequency of phylogenetically diverse reductive dehalogenase-homologous genes in deep subseafloor sedimentary metagenomes.</title>
        <authorList>
            <person name="Kawai M."/>
            <person name="Futagami T."/>
            <person name="Toyoda A."/>
            <person name="Takaki Y."/>
            <person name="Nishi S."/>
            <person name="Hori S."/>
            <person name="Arai W."/>
            <person name="Tsubouchi T."/>
            <person name="Morono Y."/>
            <person name="Uchiyama I."/>
            <person name="Ito T."/>
            <person name="Fujiyama A."/>
            <person name="Inagaki F."/>
            <person name="Takami H."/>
        </authorList>
    </citation>
    <scope>NUCLEOTIDE SEQUENCE</scope>
    <source>
        <strain evidence="8">Expedition CK06-06</strain>
    </source>
</reference>
<keyword evidence="2" id="KW-1003">Cell membrane</keyword>
<dbReference type="PANTHER" id="PTHR33406">
    <property type="entry name" value="MEMBRANE PROTEIN MJ1562-RELATED"/>
    <property type="match status" value="1"/>
</dbReference>
<evidence type="ECO:0000256" key="4">
    <source>
        <dbReference type="ARBA" id="ARBA00022989"/>
    </source>
</evidence>
<keyword evidence="4 6" id="KW-1133">Transmembrane helix</keyword>
<feature type="non-terminal residue" evidence="8">
    <location>
        <position position="1"/>
    </location>
</feature>
<comment type="subcellular location">
    <subcellularLocation>
        <location evidence="1">Cell membrane</location>
        <topology evidence="1">Multi-pass membrane protein</topology>
    </subcellularLocation>
</comment>
<evidence type="ECO:0000256" key="6">
    <source>
        <dbReference type="SAM" id="Phobius"/>
    </source>
</evidence>
<gene>
    <name evidence="8" type="ORF">S03H2_57776</name>
</gene>
<evidence type="ECO:0000256" key="1">
    <source>
        <dbReference type="ARBA" id="ARBA00004651"/>
    </source>
</evidence>
<keyword evidence="3 6" id="KW-0812">Transmembrane</keyword>